<keyword evidence="2" id="KW-1185">Reference proteome</keyword>
<accession>A0ABQ5MFW1</accession>
<sequence>MDDQVKIPKEFNFFRDWYVASNSKVFYKDLQYNIDARNSAMFFSMALIPKTNYDFEFLNTDIVLSFNKNLEDRSNPIRVISTSEWPGYAYGLSYTIDEIYPNNYLRMFSIIKVVQSMSEAQVLASCINHYDFEDDAAVVEQAIALLNKKNGIALSFENLNDVKLNEMCKQIAELTGKRTSLDGIYKAFIEGSTAEETHKNLSEFLATLTVGSLEEYINRFLLPKWQVEFADNALSIALPESYFEQLENKKEPVSFNIRKIEYAPVFDYEKGMYLDVKIYPEYMKNMSFEFKAEKSKVIQSKGKYRTAKVAENSLDYIEFYIYEDDINVNISIKQTRNEYSGIYQLYKNIKFKKK</sequence>
<evidence type="ECO:0000313" key="1">
    <source>
        <dbReference type="EMBL" id="GLB48247.1"/>
    </source>
</evidence>
<dbReference type="EMBL" id="BRVO01000001">
    <property type="protein sequence ID" value="GLB48247.1"/>
    <property type="molecule type" value="Genomic_DNA"/>
</dbReference>
<reference evidence="1" key="1">
    <citation type="submission" date="2022-07" db="EMBL/GenBank/DDBJ databases">
        <title>Taxonomy of Novel Oxalotrophic and Methylotrophic Bacteria.</title>
        <authorList>
            <person name="Sahin N."/>
            <person name="Tani A."/>
        </authorList>
    </citation>
    <scope>NUCLEOTIDE SEQUENCE</scope>
    <source>
        <strain evidence="1">Y10</strain>
    </source>
</reference>
<comment type="caution">
    <text evidence="1">The sequence shown here is derived from an EMBL/GenBank/DDBJ whole genome shotgun (WGS) entry which is preliminary data.</text>
</comment>
<organism evidence="1 2">
    <name type="scientific">Neptunitalea lumnitzerae</name>
    <dbReference type="NCBI Taxonomy" id="2965509"/>
    <lineage>
        <taxon>Bacteria</taxon>
        <taxon>Pseudomonadati</taxon>
        <taxon>Bacteroidota</taxon>
        <taxon>Flavobacteriia</taxon>
        <taxon>Flavobacteriales</taxon>
        <taxon>Flavobacteriaceae</taxon>
        <taxon>Neptunitalea</taxon>
    </lineage>
</organism>
<evidence type="ECO:0000313" key="2">
    <source>
        <dbReference type="Proteomes" id="UP001143543"/>
    </source>
</evidence>
<gene>
    <name evidence="1" type="ORF">Y10_06150</name>
</gene>
<dbReference type="Proteomes" id="UP001143543">
    <property type="component" value="Unassembled WGS sequence"/>
</dbReference>
<proteinExistence type="predicted"/>
<protein>
    <submittedName>
        <fullName evidence="1">Uncharacterized protein</fullName>
    </submittedName>
</protein>
<name>A0ABQ5MFW1_9FLAO</name>